<keyword evidence="2 3" id="KW-0408">Iron</keyword>
<sequence>MQNISTFLLLCFFLFACSKRIESEKSDLDHVASISLDEEVMDGKTLTDAYCGACHLKPDPALLDKATWRNSVLPDMRRRMGLITEEDFGHAVGADIDAPEGVYAKQALISLSEWKVMESYYLENSPESLPGNGLDFQSIKEAENWKIKVPKTGKQRPNFTTFLRWEAEEGVLYFGDRFRQVFKADVLRNDLKDSIRISSPASDIYFYGKDRFDLLTTGVMDPSNTSIGKLESYSNFSDKRVSPVLDSLTRPVHFVYEDLNQDGRQDIVISEFGHHVGQLVWYEQKESGYIKRYFNNRPGARKATIEDINGDGLPDVIALMTQAYEGVYVYLNQGKGKFREEKWLGFQPLFGASDMFFEDMDGDGYKDIILVSGDNADLSIIPKPYHGVRIYKNDGQNKFTESYFQPFHGASALLVEDFNLNGRLDLAVLSYFPERENGQRNNFLYLENAGSLNFDIYKKDDLGKYNLMTMDAADISGNGKKDLILGCFDFSTSRAFPMGDWVPYVYLENNF</sequence>
<dbReference type="RefSeq" id="WP_219287589.1">
    <property type="nucleotide sequence ID" value="NZ_RPHB01000002.1"/>
</dbReference>
<keyword evidence="3" id="KW-0349">Heme</keyword>
<feature type="domain" description="Cytochrome c" evidence="4">
    <location>
        <begin position="38"/>
        <end position="125"/>
    </location>
</feature>
<keyword evidence="6" id="KW-1185">Reference proteome</keyword>
<dbReference type="AlphaFoldDB" id="A0A951IW78"/>
<name>A0A951IW78_9BACT</name>
<proteinExistence type="predicted"/>
<evidence type="ECO:0000256" key="1">
    <source>
        <dbReference type="ARBA" id="ARBA00022723"/>
    </source>
</evidence>
<dbReference type="GO" id="GO:0009055">
    <property type="term" value="F:electron transfer activity"/>
    <property type="evidence" value="ECO:0007669"/>
    <property type="project" value="InterPro"/>
</dbReference>
<protein>
    <submittedName>
        <fullName evidence="5">VCBS repeat-containing protein</fullName>
    </submittedName>
</protein>
<dbReference type="Proteomes" id="UP000727490">
    <property type="component" value="Unassembled WGS sequence"/>
</dbReference>
<evidence type="ECO:0000259" key="4">
    <source>
        <dbReference type="PROSITE" id="PS51007"/>
    </source>
</evidence>
<dbReference type="InterPro" id="IPR009056">
    <property type="entry name" value="Cyt_c-like_dom"/>
</dbReference>
<dbReference type="PANTHER" id="PTHR45460">
    <property type="entry name" value="SIMILAR TO CYSTEINE PROTEINASE"/>
    <property type="match status" value="1"/>
</dbReference>
<evidence type="ECO:0000256" key="3">
    <source>
        <dbReference type="PROSITE-ProRule" id="PRU00433"/>
    </source>
</evidence>
<dbReference type="PANTHER" id="PTHR45460:SF2">
    <property type="entry name" value="ALPHA 1,3 GLUCANASE, GH71 FAMILY (EUROFUNG)"/>
    <property type="match status" value="1"/>
</dbReference>
<dbReference type="InterPro" id="IPR013517">
    <property type="entry name" value="FG-GAP"/>
</dbReference>
<evidence type="ECO:0000256" key="2">
    <source>
        <dbReference type="ARBA" id="ARBA00023004"/>
    </source>
</evidence>
<dbReference type="Pfam" id="PF13517">
    <property type="entry name" value="FG-GAP_3"/>
    <property type="match status" value="1"/>
</dbReference>
<dbReference type="GO" id="GO:0046872">
    <property type="term" value="F:metal ion binding"/>
    <property type="evidence" value="ECO:0007669"/>
    <property type="project" value="UniProtKB-KW"/>
</dbReference>
<keyword evidence="1 3" id="KW-0479">Metal-binding</keyword>
<evidence type="ECO:0000313" key="5">
    <source>
        <dbReference type="EMBL" id="MBW3467339.1"/>
    </source>
</evidence>
<organism evidence="5 6">
    <name type="scientific">Arthrospiribacter ruber</name>
    <dbReference type="NCBI Taxonomy" id="2487934"/>
    <lineage>
        <taxon>Bacteria</taxon>
        <taxon>Pseudomonadati</taxon>
        <taxon>Bacteroidota</taxon>
        <taxon>Cytophagia</taxon>
        <taxon>Cytophagales</taxon>
        <taxon>Cyclobacteriaceae</taxon>
        <taxon>Arthrospiribacter</taxon>
    </lineage>
</organism>
<evidence type="ECO:0000313" key="6">
    <source>
        <dbReference type="Proteomes" id="UP000727490"/>
    </source>
</evidence>
<accession>A0A951IW78</accession>
<gene>
    <name evidence="5" type="ORF">EGN73_05870</name>
</gene>
<comment type="caution">
    <text evidence="5">The sequence shown here is derived from an EMBL/GenBank/DDBJ whole genome shotgun (WGS) entry which is preliminary data.</text>
</comment>
<dbReference type="PROSITE" id="PS51007">
    <property type="entry name" value="CYTC"/>
    <property type="match status" value="1"/>
</dbReference>
<reference evidence="5 6" key="1">
    <citation type="journal article" date="2020" name="Syst. Appl. Microbiol.">
        <title>Arthrospiribacter ruber gen. nov., sp. nov., a novel bacterium isolated from Arthrospira cultures.</title>
        <authorList>
            <person name="Waleron M."/>
            <person name="Misztak A."/>
            <person name="Waleron M.M."/>
            <person name="Furmaniak M."/>
            <person name="Mrozik A."/>
            <person name="Waleron K."/>
        </authorList>
    </citation>
    <scope>NUCLEOTIDE SEQUENCE [LARGE SCALE GENOMIC DNA]</scope>
    <source>
        <strain evidence="5 6">DPMB0001</strain>
    </source>
</reference>
<dbReference type="EMBL" id="RPHB01000002">
    <property type="protein sequence ID" value="MBW3467339.1"/>
    <property type="molecule type" value="Genomic_DNA"/>
</dbReference>
<dbReference type="GO" id="GO:0020037">
    <property type="term" value="F:heme binding"/>
    <property type="evidence" value="ECO:0007669"/>
    <property type="project" value="InterPro"/>
</dbReference>